<name>A0A2M9ZRQ9_9LEPT</name>
<accession>A0A2M9ZRQ9</accession>
<dbReference type="AlphaFoldDB" id="A0A2M9ZRQ9"/>
<evidence type="ECO:0000256" key="6">
    <source>
        <dbReference type="ARBA" id="ARBA00023136"/>
    </source>
</evidence>
<dbReference type="PANTHER" id="PTHR21624">
    <property type="entry name" value="STEROL DESATURASE-RELATED PROTEIN"/>
    <property type="match status" value="1"/>
</dbReference>
<feature type="transmembrane region" description="Helical" evidence="7">
    <location>
        <begin position="300"/>
        <end position="319"/>
    </location>
</feature>
<evidence type="ECO:0000256" key="1">
    <source>
        <dbReference type="ARBA" id="ARBA00004127"/>
    </source>
</evidence>
<dbReference type="Proteomes" id="UP000231990">
    <property type="component" value="Unassembled WGS sequence"/>
</dbReference>
<dbReference type="GO" id="GO:0006643">
    <property type="term" value="P:membrane lipid metabolic process"/>
    <property type="evidence" value="ECO:0007669"/>
    <property type="project" value="TreeGrafter"/>
</dbReference>
<protein>
    <submittedName>
        <fullName evidence="10">Sterol desaturase</fullName>
    </submittedName>
</protein>
<dbReference type="RefSeq" id="WP_100712114.1">
    <property type="nucleotide sequence ID" value="NZ_NPDY01000001.1"/>
</dbReference>
<dbReference type="GO" id="GO:0016020">
    <property type="term" value="C:membrane"/>
    <property type="evidence" value="ECO:0007669"/>
    <property type="project" value="GOC"/>
</dbReference>
<feature type="transmembrane region" description="Helical" evidence="7">
    <location>
        <begin position="78"/>
        <end position="96"/>
    </location>
</feature>
<keyword evidence="11" id="KW-1185">Reference proteome</keyword>
<evidence type="ECO:0000256" key="2">
    <source>
        <dbReference type="ARBA" id="ARBA00022692"/>
    </source>
</evidence>
<evidence type="ECO:0000256" key="3">
    <source>
        <dbReference type="ARBA" id="ARBA00022989"/>
    </source>
</evidence>
<feature type="transmembrane region" description="Helical" evidence="7">
    <location>
        <begin position="325"/>
        <end position="347"/>
    </location>
</feature>
<evidence type="ECO:0000313" key="12">
    <source>
        <dbReference type="Proteomes" id="UP000231990"/>
    </source>
</evidence>
<evidence type="ECO:0000313" key="9">
    <source>
        <dbReference type="EMBL" id="PJZ71172.1"/>
    </source>
</evidence>
<evidence type="ECO:0000313" key="11">
    <source>
        <dbReference type="Proteomes" id="UP000231962"/>
    </source>
</evidence>
<dbReference type="InterPro" id="IPR006694">
    <property type="entry name" value="Fatty_acid_hydroxylase"/>
</dbReference>
<dbReference type="Proteomes" id="UP000231962">
    <property type="component" value="Unassembled WGS sequence"/>
</dbReference>
<evidence type="ECO:0000259" key="8">
    <source>
        <dbReference type="Pfam" id="PF04116"/>
    </source>
</evidence>
<proteinExistence type="predicted"/>
<dbReference type="PANTHER" id="PTHR21624:SF1">
    <property type="entry name" value="ALKYLGLYCEROL MONOOXYGENASE"/>
    <property type="match status" value="1"/>
</dbReference>
<dbReference type="GO" id="GO:0050479">
    <property type="term" value="F:glyceryl-ether monooxygenase activity"/>
    <property type="evidence" value="ECO:0007669"/>
    <property type="project" value="TreeGrafter"/>
</dbReference>
<feature type="transmembrane region" description="Helical" evidence="7">
    <location>
        <begin position="359"/>
        <end position="376"/>
    </location>
</feature>
<keyword evidence="5" id="KW-0443">Lipid metabolism</keyword>
<feature type="transmembrane region" description="Helical" evidence="7">
    <location>
        <begin position="45"/>
        <end position="66"/>
    </location>
</feature>
<dbReference type="EMBL" id="NPDY01000001">
    <property type="protein sequence ID" value="PJZ71172.1"/>
    <property type="molecule type" value="Genomic_DNA"/>
</dbReference>
<keyword evidence="4" id="KW-0560">Oxidoreductase</keyword>
<evidence type="ECO:0000313" key="10">
    <source>
        <dbReference type="EMBL" id="PJZ74705.1"/>
    </source>
</evidence>
<reference evidence="11 12" key="1">
    <citation type="submission" date="2017-07" db="EMBL/GenBank/DDBJ databases">
        <title>Leptospira spp. isolated from tropical soils.</title>
        <authorList>
            <person name="Thibeaux R."/>
            <person name="Iraola G."/>
            <person name="Ferres I."/>
            <person name="Bierque E."/>
            <person name="Girault D."/>
            <person name="Soupe-Gilbert M.-E."/>
            <person name="Picardeau M."/>
            <person name="Goarant C."/>
        </authorList>
    </citation>
    <scope>NUCLEOTIDE SEQUENCE [LARGE SCALE GENOMIC DNA]</scope>
    <source>
        <strain evidence="10 12">FH1-B-B1</strain>
        <strain evidence="9 11">FH1-B-C1</strain>
    </source>
</reference>
<evidence type="ECO:0000256" key="5">
    <source>
        <dbReference type="ARBA" id="ARBA00023098"/>
    </source>
</evidence>
<gene>
    <name evidence="9" type="ORF">CH360_01245</name>
    <name evidence="10" type="ORF">CH373_01245</name>
</gene>
<feature type="domain" description="Fatty acid hydroxylase" evidence="8">
    <location>
        <begin position="82"/>
        <end position="215"/>
    </location>
</feature>
<feature type="transmembrane region" description="Helical" evidence="7">
    <location>
        <begin position="138"/>
        <end position="162"/>
    </location>
</feature>
<dbReference type="GO" id="GO:0012505">
    <property type="term" value="C:endomembrane system"/>
    <property type="evidence" value="ECO:0007669"/>
    <property type="project" value="UniProtKB-SubCell"/>
</dbReference>
<dbReference type="InterPro" id="IPR051689">
    <property type="entry name" value="Sterol_desaturase/TMEM195"/>
</dbReference>
<keyword evidence="3 7" id="KW-1133">Transmembrane helix</keyword>
<comment type="caution">
    <text evidence="10">The sequence shown here is derived from an EMBL/GenBank/DDBJ whole genome shotgun (WGS) entry which is preliminary data.</text>
</comment>
<feature type="transmembrane region" description="Helical" evidence="7">
    <location>
        <begin position="5"/>
        <end position="25"/>
    </location>
</feature>
<dbReference type="GO" id="GO:0005506">
    <property type="term" value="F:iron ion binding"/>
    <property type="evidence" value="ECO:0007669"/>
    <property type="project" value="InterPro"/>
</dbReference>
<organism evidence="10 12">
    <name type="scientific">Leptospira perolatii</name>
    <dbReference type="NCBI Taxonomy" id="2023191"/>
    <lineage>
        <taxon>Bacteria</taxon>
        <taxon>Pseudomonadati</taxon>
        <taxon>Spirochaetota</taxon>
        <taxon>Spirochaetia</taxon>
        <taxon>Leptospirales</taxon>
        <taxon>Leptospiraceae</taxon>
        <taxon>Leptospira</taxon>
    </lineage>
</organism>
<dbReference type="Pfam" id="PF04116">
    <property type="entry name" value="FA_hydroxylase"/>
    <property type="match status" value="1"/>
</dbReference>
<sequence length="430" mass="50254">MEKNIIELITPAFFILVVVEMLWAFLGKKPFYRYKDSVNSLSAGIYMQVFTVFIALGLTAIYASVYQRFSLITISGESWIAWALCYILADFFYYWYHRIAHEVNLFWASHVAHHQSEDYNFTVALRQGIFQNSFSLPFYLPLAVLGFPPYMFLLCIQVNFAYQFWIHTRGIPKLSILEYIWNTPSHHRVHHGRDPKYIDKNYAGTFIIWDRIFGSFKEEDEEPIYGVVKPMQTWSPIWSQIHYFQELFQLSRKTKSWKDKLAVWIKPPGWKPKDIGESVVPPEIDREKYRKFDTTIPKTLSVYTFLQFLFGLGASMVYIEFKKDLPMLEMIVLGFYILWTLWTIGAIFELKTAGMISELVRLASIAVLTNVYAFDFTKVAKLQHYLSTESILMLPFLMKVVAVTSFAVLGTFLITQKRFFSIKGYAAKTV</sequence>
<dbReference type="OrthoDB" id="9770329at2"/>
<evidence type="ECO:0000256" key="7">
    <source>
        <dbReference type="SAM" id="Phobius"/>
    </source>
</evidence>
<evidence type="ECO:0000256" key="4">
    <source>
        <dbReference type="ARBA" id="ARBA00023002"/>
    </source>
</evidence>
<keyword evidence="2 7" id="KW-0812">Transmembrane</keyword>
<feature type="transmembrane region" description="Helical" evidence="7">
    <location>
        <begin position="396"/>
        <end position="415"/>
    </location>
</feature>
<comment type="subcellular location">
    <subcellularLocation>
        <location evidence="1">Endomembrane system</location>
        <topology evidence="1">Multi-pass membrane protein</topology>
    </subcellularLocation>
</comment>
<dbReference type="EMBL" id="NPDZ01000001">
    <property type="protein sequence ID" value="PJZ74705.1"/>
    <property type="molecule type" value="Genomic_DNA"/>
</dbReference>
<dbReference type="GO" id="GO:0008610">
    <property type="term" value="P:lipid biosynthetic process"/>
    <property type="evidence" value="ECO:0007669"/>
    <property type="project" value="InterPro"/>
</dbReference>
<keyword evidence="6 7" id="KW-0472">Membrane</keyword>